<name>A0A7I8IMW2_SPIIN</name>
<keyword evidence="4" id="KW-1185">Reference proteome</keyword>
<evidence type="ECO:0000313" key="2">
    <source>
        <dbReference type="EMBL" id="CAA2618765.1"/>
    </source>
</evidence>
<dbReference type="Proteomes" id="UP000663760">
    <property type="component" value="Chromosome 4"/>
</dbReference>
<evidence type="ECO:0000313" key="4">
    <source>
        <dbReference type="Proteomes" id="UP000663760"/>
    </source>
</evidence>
<protein>
    <submittedName>
        <fullName evidence="2">Uncharacterized protein</fullName>
    </submittedName>
</protein>
<organism evidence="2">
    <name type="scientific">Spirodela intermedia</name>
    <name type="common">Intermediate duckweed</name>
    <dbReference type="NCBI Taxonomy" id="51605"/>
    <lineage>
        <taxon>Eukaryota</taxon>
        <taxon>Viridiplantae</taxon>
        <taxon>Streptophyta</taxon>
        <taxon>Embryophyta</taxon>
        <taxon>Tracheophyta</taxon>
        <taxon>Spermatophyta</taxon>
        <taxon>Magnoliopsida</taxon>
        <taxon>Liliopsida</taxon>
        <taxon>Araceae</taxon>
        <taxon>Lemnoideae</taxon>
        <taxon>Spirodela</taxon>
    </lineage>
</organism>
<feature type="compositionally biased region" description="Basic and acidic residues" evidence="1">
    <location>
        <begin position="14"/>
        <end position="29"/>
    </location>
</feature>
<evidence type="ECO:0000256" key="1">
    <source>
        <dbReference type="SAM" id="MobiDB-lite"/>
    </source>
</evidence>
<dbReference type="AlphaFoldDB" id="A0A7I8IMW2"/>
<reference evidence="2" key="1">
    <citation type="submission" date="2019-12" db="EMBL/GenBank/DDBJ databases">
        <authorList>
            <person name="Scholz U."/>
            <person name="Mascher M."/>
            <person name="Fiebig A."/>
        </authorList>
    </citation>
    <scope>NUCLEOTIDE SEQUENCE</scope>
</reference>
<sequence>MKTSDQKLNLSIKNEGEREREREREDGQKKAFRARSNLAREAASPTTWRLMKNSRPPRSASSSGGPATLVKTVHTTASAAASSASNIIRKCITFRAAIAPPKSTAFSAASGSANDVSISAVNLARFRDRPSSIPSSSL</sequence>
<accession>A0A7I8IMW2</accession>
<dbReference type="EMBL" id="LR746267">
    <property type="protein sequence ID" value="CAA7394753.1"/>
    <property type="molecule type" value="Genomic_DNA"/>
</dbReference>
<dbReference type="EMBL" id="LR743591">
    <property type="protein sequence ID" value="CAA2618765.1"/>
    <property type="molecule type" value="Genomic_DNA"/>
</dbReference>
<feature type="compositionally biased region" description="Low complexity" evidence="1">
    <location>
        <begin position="54"/>
        <end position="67"/>
    </location>
</feature>
<evidence type="ECO:0000313" key="3">
    <source>
        <dbReference type="EMBL" id="CAA7394753.1"/>
    </source>
</evidence>
<proteinExistence type="predicted"/>
<gene>
    <name evidence="2" type="ORF">SI7747_04004932</name>
    <name evidence="3" type="ORF">SI8410_04005414</name>
</gene>
<feature type="compositionally biased region" description="Polar residues" evidence="1">
    <location>
        <begin position="1"/>
        <end position="12"/>
    </location>
</feature>
<feature type="region of interest" description="Disordered" evidence="1">
    <location>
        <begin position="1"/>
        <end position="68"/>
    </location>
</feature>